<keyword evidence="1" id="KW-0472">Membrane</keyword>
<name>A0A2N3HSK6_9BACT</name>
<dbReference type="AlphaFoldDB" id="A0A2N3HSK6"/>
<evidence type="ECO:0000256" key="1">
    <source>
        <dbReference type="SAM" id="Phobius"/>
    </source>
</evidence>
<proteinExistence type="predicted"/>
<gene>
    <name evidence="2" type="ORF">BZG02_17275</name>
</gene>
<keyword evidence="1" id="KW-1133">Transmembrane helix</keyword>
<protein>
    <submittedName>
        <fullName evidence="2">Uncharacterized protein</fullName>
    </submittedName>
</protein>
<reference evidence="2 3" key="1">
    <citation type="journal article" date="2017" name="Front. Microbiol.">
        <title>Labilibaculum manganireducens gen. nov., sp. nov. and Labilibaculum filiforme sp. nov., Novel Bacteroidetes Isolated from Subsurface Sediments of the Baltic Sea.</title>
        <authorList>
            <person name="Vandieken V."/>
            <person name="Marshall I.P."/>
            <person name="Niemann H."/>
            <person name="Engelen B."/>
            <person name="Cypionka H."/>
        </authorList>
    </citation>
    <scope>NUCLEOTIDE SEQUENCE [LARGE SCALE GENOMIC DNA]</scope>
    <source>
        <strain evidence="2 3">59.16B</strain>
    </source>
</reference>
<feature type="transmembrane region" description="Helical" evidence="1">
    <location>
        <begin position="12"/>
        <end position="30"/>
    </location>
</feature>
<dbReference type="EMBL" id="MVDD01000018">
    <property type="protein sequence ID" value="PKQ61044.1"/>
    <property type="molecule type" value="Genomic_DNA"/>
</dbReference>
<evidence type="ECO:0000313" key="3">
    <source>
        <dbReference type="Proteomes" id="UP000233535"/>
    </source>
</evidence>
<dbReference type="OrthoDB" id="1121549at2"/>
<evidence type="ECO:0000313" key="2">
    <source>
        <dbReference type="EMBL" id="PKQ61044.1"/>
    </source>
</evidence>
<dbReference type="Proteomes" id="UP000233535">
    <property type="component" value="Unassembled WGS sequence"/>
</dbReference>
<keyword evidence="3" id="KW-1185">Reference proteome</keyword>
<accession>A0A2N3HSK6</accession>
<feature type="transmembrane region" description="Helical" evidence="1">
    <location>
        <begin position="50"/>
        <end position="68"/>
    </location>
</feature>
<organism evidence="2 3">
    <name type="scientific">Labilibaculum filiforme</name>
    <dbReference type="NCBI Taxonomy" id="1940526"/>
    <lineage>
        <taxon>Bacteria</taxon>
        <taxon>Pseudomonadati</taxon>
        <taxon>Bacteroidota</taxon>
        <taxon>Bacteroidia</taxon>
        <taxon>Marinilabiliales</taxon>
        <taxon>Marinifilaceae</taxon>
        <taxon>Labilibaculum</taxon>
    </lineage>
</organism>
<feature type="transmembrane region" description="Helical" evidence="1">
    <location>
        <begin position="80"/>
        <end position="98"/>
    </location>
</feature>
<feature type="transmembrane region" description="Helical" evidence="1">
    <location>
        <begin position="124"/>
        <end position="145"/>
    </location>
</feature>
<keyword evidence="1" id="KW-0812">Transmembrane</keyword>
<sequence length="149" mass="16062">MSNTLSKYLNILTYVMIGLTAIFVAMFYLGGDLPNQTYQTPVYTDVLIHWAKALFFVCAGLSLLFPIIELVSNPKGAVKGLAGLVGLGVIIFIGYSLSDGTLLDLPGYTGPDNTPGTLQFADTVLYTMYILGIGTVAAIVATEVLRRFR</sequence>
<dbReference type="RefSeq" id="WP_101263008.1">
    <property type="nucleotide sequence ID" value="NZ_MVDD01000018.1"/>
</dbReference>
<comment type="caution">
    <text evidence="2">The sequence shown here is derived from an EMBL/GenBank/DDBJ whole genome shotgun (WGS) entry which is preliminary data.</text>
</comment>